<geneLocation type="plasmid" evidence="1 2">
    <name>pMLa</name>
</geneLocation>
<organism evidence="1 2">
    <name type="scientific">Mesorhizobium japonicum (strain LMG 29417 / CECT 9101 / MAFF 303099)</name>
    <name type="common">Mesorhizobium loti (strain MAFF 303099)</name>
    <dbReference type="NCBI Taxonomy" id="266835"/>
    <lineage>
        <taxon>Bacteria</taxon>
        <taxon>Pseudomonadati</taxon>
        <taxon>Pseudomonadota</taxon>
        <taxon>Alphaproteobacteria</taxon>
        <taxon>Hyphomicrobiales</taxon>
        <taxon>Phyllobacteriaceae</taxon>
        <taxon>Mesorhizobium</taxon>
    </lineage>
</organism>
<keyword evidence="1" id="KW-0614">Plasmid</keyword>
<dbReference type="Pfam" id="PF06169">
    <property type="entry name" value="DUF982"/>
    <property type="match status" value="1"/>
</dbReference>
<protein>
    <submittedName>
        <fullName evidence="1">Msr9401 protein</fullName>
    </submittedName>
</protein>
<evidence type="ECO:0000313" key="1">
    <source>
        <dbReference type="EMBL" id="BAB54576.1"/>
    </source>
</evidence>
<dbReference type="HOGENOM" id="CLU_134423_1_1_5"/>
<dbReference type="EMBL" id="BA000013">
    <property type="protein sequence ID" value="BAB54576.1"/>
    <property type="molecule type" value="Genomic_DNA"/>
</dbReference>
<dbReference type="InterPro" id="IPR010385">
    <property type="entry name" value="DUF982"/>
</dbReference>
<accession>Q981Y3</accession>
<dbReference type="Gene3D" id="6.10.250.730">
    <property type="match status" value="1"/>
</dbReference>
<evidence type="ECO:0000313" key="2">
    <source>
        <dbReference type="Proteomes" id="UP000000552"/>
    </source>
</evidence>
<gene>
    <name evidence="1" type="ordered locus">msr9401</name>
</gene>
<dbReference type="RefSeq" id="WP_010915735.1">
    <property type="nucleotide sequence ID" value="NC_002679.1"/>
</dbReference>
<sequence length="100" mass="11111">MNLEAFSSPVFVKRAAYIVQEIASLADAIDFLNEWPEDRRDPIHEAALRTCYDAYDGRKPVSVARNAFFDFAKRAAILEDAVSAMQWLAVCKSGGGKVQV</sequence>
<dbReference type="KEGG" id="mlo:msr9401"/>
<reference evidence="1 2" key="1">
    <citation type="journal article" date="2000" name="DNA Res.">
        <title>Complete genome structure of the nitrogen-fixing symbiotic bacterium Mesorhizobium loti.</title>
        <authorList>
            <person name="Kaneko T."/>
            <person name="Nakamura Y."/>
            <person name="Sato S."/>
            <person name="Asamizu E."/>
            <person name="Kato T."/>
            <person name="Sasamoto S."/>
            <person name="Watanabe A."/>
            <person name="Idesawa K."/>
            <person name="Ishikawa A."/>
            <person name="Kawashima K."/>
            <person name="Kimura T."/>
            <person name="Kishida Y."/>
            <person name="Kiyokawa C."/>
            <person name="Kohara M."/>
            <person name="Matsumoto M."/>
            <person name="Matsuno A."/>
            <person name="Mochizuki Y."/>
            <person name="Nakayama S."/>
            <person name="Nakazaki N."/>
            <person name="Shimpo S."/>
            <person name="Sugimoto M."/>
            <person name="Takeuchi C."/>
            <person name="Yamada M."/>
            <person name="Tabata S."/>
        </authorList>
    </citation>
    <scope>NUCLEOTIDE SEQUENCE [LARGE SCALE GENOMIC DNA]</scope>
    <source>
        <strain evidence="2">LMG 29417 / CECT 9101 / MAFF 303099</strain>
        <plasmid evidence="1 2">pMLa</plasmid>
    </source>
</reference>
<proteinExistence type="predicted"/>
<dbReference type="PATRIC" id="fig|266835.9.peg.6995"/>
<dbReference type="AlphaFoldDB" id="Q981Y3"/>
<dbReference type="Proteomes" id="UP000000552">
    <property type="component" value="Plasmid pMLa"/>
</dbReference>
<name>Q981Y3_RHILO</name>